<reference evidence="1 2" key="1">
    <citation type="submission" date="2018-02" db="EMBL/GenBank/DDBJ databases">
        <title>Comparative genomes isolates from brazilian mangrove.</title>
        <authorList>
            <person name="Araujo J.E."/>
            <person name="Taketani R.G."/>
            <person name="Silva M.C.P."/>
            <person name="Loureco M.V."/>
            <person name="Andreote F.D."/>
        </authorList>
    </citation>
    <scope>NUCLEOTIDE SEQUENCE [LARGE SCALE GENOMIC DNA]</scope>
    <source>
        <strain evidence="1 2">NAP PRIS-MGV</strain>
    </source>
</reference>
<protein>
    <submittedName>
        <fullName evidence="1">DUF3419 domain-containing protein</fullName>
    </submittedName>
</protein>
<dbReference type="PANTHER" id="PTHR47473:SF1">
    <property type="entry name" value="METHYLTRANSFERASE DOMAIN-CONTAINING PROTEIN"/>
    <property type="match status" value="1"/>
</dbReference>
<accession>A0A2S8FU20</accession>
<dbReference type="Proteomes" id="UP000239388">
    <property type="component" value="Unassembled WGS sequence"/>
</dbReference>
<proteinExistence type="predicted"/>
<dbReference type="InterPro" id="IPR021829">
    <property type="entry name" value="DUF3419"/>
</dbReference>
<organism evidence="1 2">
    <name type="scientific">Blastopirellula marina</name>
    <dbReference type="NCBI Taxonomy" id="124"/>
    <lineage>
        <taxon>Bacteria</taxon>
        <taxon>Pseudomonadati</taxon>
        <taxon>Planctomycetota</taxon>
        <taxon>Planctomycetia</taxon>
        <taxon>Pirellulales</taxon>
        <taxon>Pirellulaceae</taxon>
        <taxon>Blastopirellula</taxon>
    </lineage>
</organism>
<sequence>MALLNWVRGRVFNLVHQNNLVYNTCWEDPRLDRVALNLEPHHNVMVITSAGCNALDYALAGANHVYAVDMNPRQNALLDLKKAAIRELQYEDFFTMFGTGRLPDFQQIYEQKLRHALPEWSQSYWNRKIRYFRPRKKKSFYFRGTSGSFAKMMNIYVDRVLRLRPLVLDLLDAKSIDEQKELYEKIHARLWTKSLKFAMSRDTTWSLVGVPRAQREYLEQHYENGIVDFVQENMRAVFAELPIHDNYFWRVYVTGEYTPTCCPEYLKPENFQRLKDDVVNRVSTHTDSVEHFLRKHDGTPIHRLVLLDHMDWLTGSLYPYLVSEWQAIMDTSREHGARILWRSGGMDTQFVNDVPVTVDGQKRQVGELLEYHNEIADELHPKDRVHTYGAFRIADLAA</sequence>
<gene>
    <name evidence="1" type="ORF">C5Y98_12960</name>
</gene>
<evidence type="ECO:0000313" key="2">
    <source>
        <dbReference type="Proteomes" id="UP000239388"/>
    </source>
</evidence>
<dbReference type="PANTHER" id="PTHR47473">
    <property type="entry name" value="BTA1P"/>
    <property type="match status" value="1"/>
</dbReference>
<dbReference type="AlphaFoldDB" id="A0A2S8FU20"/>
<comment type="caution">
    <text evidence="1">The sequence shown here is derived from an EMBL/GenBank/DDBJ whole genome shotgun (WGS) entry which is preliminary data.</text>
</comment>
<dbReference type="OrthoDB" id="1522784at2"/>
<name>A0A2S8FU20_9BACT</name>
<dbReference type="RefSeq" id="WP_105354656.1">
    <property type="nucleotide sequence ID" value="NZ_PUIB01000014.1"/>
</dbReference>
<dbReference type="Pfam" id="PF11899">
    <property type="entry name" value="DUF3419"/>
    <property type="match status" value="1"/>
</dbReference>
<evidence type="ECO:0000313" key="1">
    <source>
        <dbReference type="EMBL" id="PQO35550.1"/>
    </source>
</evidence>
<dbReference type="EMBL" id="PUIB01000014">
    <property type="protein sequence ID" value="PQO35550.1"/>
    <property type="molecule type" value="Genomic_DNA"/>
</dbReference>